<comment type="pathway">
    <text evidence="1 10">Amino-acid biosynthesis; L-histidine biosynthesis; L-histidine from 5-phospho-alpha-D-ribose 1-diphosphate: step 5/9.</text>
</comment>
<dbReference type="Proteomes" id="UP000190328">
    <property type="component" value="Unassembled WGS sequence"/>
</dbReference>
<feature type="active site" evidence="10 11">
    <location>
        <position position="181"/>
    </location>
</feature>
<evidence type="ECO:0000256" key="4">
    <source>
        <dbReference type="ARBA" id="ARBA00022801"/>
    </source>
</evidence>
<evidence type="ECO:0000256" key="1">
    <source>
        <dbReference type="ARBA" id="ARBA00005091"/>
    </source>
</evidence>
<keyword evidence="7 10" id="KW-0456">Lyase</keyword>
<keyword evidence="4 10" id="KW-0378">Hydrolase</keyword>
<evidence type="ECO:0000256" key="9">
    <source>
        <dbReference type="ARBA" id="ARBA00049534"/>
    </source>
</evidence>
<evidence type="ECO:0000313" key="14">
    <source>
        <dbReference type="Proteomes" id="UP000190328"/>
    </source>
</evidence>
<evidence type="ECO:0000256" key="5">
    <source>
        <dbReference type="ARBA" id="ARBA00022962"/>
    </source>
</evidence>
<dbReference type="SUPFAM" id="SSF52317">
    <property type="entry name" value="Class I glutamine amidotransferase-like"/>
    <property type="match status" value="1"/>
</dbReference>
<evidence type="ECO:0000256" key="8">
    <source>
        <dbReference type="ARBA" id="ARBA00047838"/>
    </source>
</evidence>
<dbReference type="OrthoDB" id="9807137at2"/>
<dbReference type="EC" id="3.5.1.2" evidence="10"/>
<dbReference type="PANTHER" id="PTHR42701">
    <property type="entry name" value="IMIDAZOLE GLYCEROL PHOSPHATE SYNTHASE SUBUNIT HISH"/>
    <property type="match status" value="1"/>
</dbReference>
<protein>
    <recommendedName>
        <fullName evidence="10">Imidazole glycerol phosphate synthase subunit HisH</fullName>
        <ecNumber evidence="10">4.3.2.10</ecNumber>
    </recommendedName>
    <alternativeName>
        <fullName evidence="10">IGP synthase glutaminase subunit</fullName>
        <ecNumber evidence="10">3.5.1.2</ecNumber>
    </alternativeName>
    <alternativeName>
        <fullName evidence="10">IGP synthase subunit HisH</fullName>
    </alternativeName>
    <alternativeName>
        <fullName evidence="10">ImGP synthase subunit HisH</fullName>
        <shortName evidence="10">IGPS subunit HisH</shortName>
    </alternativeName>
</protein>
<evidence type="ECO:0000256" key="3">
    <source>
        <dbReference type="ARBA" id="ARBA00022605"/>
    </source>
</evidence>
<dbReference type="CDD" id="cd01748">
    <property type="entry name" value="GATase1_IGP_Synthase"/>
    <property type="match status" value="1"/>
</dbReference>
<dbReference type="EC" id="4.3.2.10" evidence="10"/>
<dbReference type="Pfam" id="PF00117">
    <property type="entry name" value="GATase"/>
    <property type="match status" value="1"/>
</dbReference>
<keyword evidence="6 10" id="KW-0368">Histidine biosynthesis</keyword>
<proteinExistence type="inferred from homology"/>
<dbReference type="PROSITE" id="PS51273">
    <property type="entry name" value="GATASE_TYPE_1"/>
    <property type="match status" value="1"/>
</dbReference>
<gene>
    <name evidence="10" type="primary">hisH</name>
    <name evidence="13" type="ORF">SAMN02745116_00756</name>
</gene>
<keyword evidence="13" id="KW-0808">Transferase</keyword>
<feature type="active site" evidence="10 11">
    <location>
        <position position="183"/>
    </location>
</feature>
<sequence length="202" mass="22250">MIAIIDYDTGNTKNVAKALHAIGVENVLTSDAEVIRNADGLILPGVGAFPLAMEELRKRNLIDVLKEEVANGKPLLGVCLGMQLLLEGSYEHSYTEGLGFIKGKCRAIPDKEGFPVPHMGWNELIITNKSPLTENLESKYVYFVHSYYADCEKEYINAVANYSIPVPAMIRNGNVYGAQFHPEKSSTVGLGILKKFKEVVYA</sequence>
<evidence type="ECO:0000256" key="2">
    <source>
        <dbReference type="ARBA" id="ARBA00011152"/>
    </source>
</evidence>
<dbReference type="AlphaFoldDB" id="A0A1T4LPN0"/>
<reference evidence="13 14" key="1">
    <citation type="submission" date="2017-02" db="EMBL/GenBank/DDBJ databases">
        <authorList>
            <person name="Peterson S.W."/>
        </authorList>
    </citation>
    <scope>NUCLEOTIDE SEQUENCE [LARGE SCALE GENOMIC DNA]</scope>
    <source>
        <strain evidence="13 14">ATCC BAA-1030</strain>
    </source>
</reference>
<organism evidence="13 14">
    <name type="scientific">Pilibacter termitis</name>
    <dbReference type="NCBI Taxonomy" id="263852"/>
    <lineage>
        <taxon>Bacteria</taxon>
        <taxon>Bacillati</taxon>
        <taxon>Bacillota</taxon>
        <taxon>Bacilli</taxon>
        <taxon>Lactobacillales</taxon>
        <taxon>Enterococcaceae</taxon>
        <taxon>Pilibacter</taxon>
    </lineage>
</organism>
<evidence type="ECO:0000256" key="7">
    <source>
        <dbReference type="ARBA" id="ARBA00023239"/>
    </source>
</evidence>
<dbReference type="PRINTS" id="PR00097">
    <property type="entry name" value="ANTSNTHASEII"/>
</dbReference>
<evidence type="ECO:0000259" key="12">
    <source>
        <dbReference type="Pfam" id="PF00117"/>
    </source>
</evidence>
<evidence type="ECO:0000313" key="13">
    <source>
        <dbReference type="EMBL" id="SJZ56680.1"/>
    </source>
</evidence>
<comment type="function">
    <text evidence="10">IGPS catalyzes the conversion of PRFAR and glutamine to IGP, AICAR and glutamate. The HisH subunit catalyzes the hydrolysis of glutamine to glutamate and ammonia as part of the synthesis of IGP and AICAR. The resulting ammonia molecule is channeled to the active site of HisF.</text>
</comment>
<keyword evidence="14" id="KW-1185">Reference proteome</keyword>
<dbReference type="GO" id="GO:0005737">
    <property type="term" value="C:cytoplasm"/>
    <property type="evidence" value="ECO:0007669"/>
    <property type="project" value="UniProtKB-SubCell"/>
</dbReference>
<dbReference type="Gene3D" id="3.40.50.880">
    <property type="match status" value="1"/>
</dbReference>
<comment type="catalytic activity">
    <reaction evidence="9 10">
        <text>L-glutamine + H2O = L-glutamate + NH4(+)</text>
        <dbReference type="Rhea" id="RHEA:15889"/>
        <dbReference type="ChEBI" id="CHEBI:15377"/>
        <dbReference type="ChEBI" id="CHEBI:28938"/>
        <dbReference type="ChEBI" id="CHEBI:29985"/>
        <dbReference type="ChEBI" id="CHEBI:58359"/>
        <dbReference type="EC" id="3.5.1.2"/>
    </reaction>
</comment>
<evidence type="ECO:0000256" key="11">
    <source>
        <dbReference type="PIRSR" id="PIRSR000495-1"/>
    </source>
</evidence>
<comment type="subcellular location">
    <subcellularLocation>
        <location evidence="10">Cytoplasm</location>
    </subcellularLocation>
</comment>
<accession>A0A1T4LPN0</accession>
<dbReference type="InterPro" id="IPR010139">
    <property type="entry name" value="Imidazole-glycPsynth_HisH"/>
</dbReference>
<evidence type="ECO:0000256" key="6">
    <source>
        <dbReference type="ARBA" id="ARBA00023102"/>
    </source>
</evidence>
<comment type="catalytic activity">
    <reaction evidence="8 10">
        <text>5-[(5-phospho-1-deoxy-D-ribulos-1-ylimino)methylamino]-1-(5-phospho-beta-D-ribosyl)imidazole-4-carboxamide + L-glutamine = D-erythro-1-(imidazol-4-yl)glycerol 3-phosphate + 5-amino-1-(5-phospho-beta-D-ribosyl)imidazole-4-carboxamide + L-glutamate + H(+)</text>
        <dbReference type="Rhea" id="RHEA:24793"/>
        <dbReference type="ChEBI" id="CHEBI:15378"/>
        <dbReference type="ChEBI" id="CHEBI:29985"/>
        <dbReference type="ChEBI" id="CHEBI:58278"/>
        <dbReference type="ChEBI" id="CHEBI:58359"/>
        <dbReference type="ChEBI" id="CHEBI:58475"/>
        <dbReference type="ChEBI" id="CHEBI:58525"/>
        <dbReference type="EC" id="4.3.2.10"/>
    </reaction>
</comment>
<name>A0A1T4LPN0_9ENTE</name>
<dbReference type="HAMAP" id="MF_00278">
    <property type="entry name" value="HisH"/>
    <property type="match status" value="1"/>
</dbReference>
<dbReference type="GO" id="GO:0004359">
    <property type="term" value="F:glutaminase activity"/>
    <property type="evidence" value="ECO:0007669"/>
    <property type="project" value="UniProtKB-EC"/>
</dbReference>
<dbReference type="EMBL" id="FUXI01000006">
    <property type="protein sequence ID" value="SJZ56680.1"/>
    <property type="molecule type" value="Genomic_DNA"/>
</dbReference>
<dbReference type="InterPro" id="IPR029062">
    <property type="entry name" value="Class_I_gatase-like"/>
</dbReference>
<dbReference type="GO" id="GO:0000105">
    <property type="term" value="P:L-histidine biosynthetic process"/>
    <property type="evidence" value="ECO:0007669"/>
    <property type="project" value="UniProtKB-UniRule"/>
</dbReference>
<feature type="domain" description="Glutamine amidotransferase" evidence="12">
    <location>
        <begin position="4"/>
        <end position="190"/>
    </location>
</feature>
<evidence type="ECO:0000256" key="10">
    <source>
        <dbReference type="HAMAP-Rule" id="MF_00278"/>
    </source>
</evidence>
<dbReference type="PIRSF" id="PIRSF000495">
    <property type="entry name" value="Amidotransf_hisH"/>
    <property type="match status" value="1"/>
</dbReference>
<keyword evidence="10" id="KW-0963">Cytoplasm</keyword>
<keyword evidence="3 10" id="KW-0028">Amino-acid biosynthesis</keyword>
<dbReference type="STRING" id="263852.SAMN02745116_00756"/>
<dbReference type="PROSITE" id="PS51274">
    <property type="entry name" value="GATASE_COBBQ"/>
    <property type="match status" value="1"/>
</dbReference>
<dbReference type="GO" id="GO:0000107">
    <property type="term" value="F:imidazoleglycerol-phosphate synthase activity"/>
    <property type="evidence" value="ECO:0007669"/>
    <property type="project" value="UniProtKB-UniRule"/>
</dbReference>
<dbReference type="PANTHER" id="PTHR42701:SF1">
    <property type="entry name" value="IMIDAZOLE GLYCEROL PHOSPHATE SYNTHASE SUBUNIT HISH"/>
    <property type="match status" value="1"/>
</dbReference>
<dbReference type="RefSeq" id="WP_078806709.1">
    <property type="nucleotide sequence ID" value="NZ_FUXI01000006.1"/>
</dbReference>
<feature type="active site" description="Nucleophile" evidence="10 11">
    <location>
        <position position="79"/>
    </location>
</feature>
<keyword evidence="5 10" id="KW-0315">Glutamine amidotransferase</keyword>
<dbReference type="GO" id="GO:0016829">
    <property type="term" value="F:lyase activity"/>
    <property type="evidence" value="ECO:0007669"/>
    <property type="project" value="UniProtKB-KW"/>
</dbReference>
<dbReference type="UniPathway" id="UPA00031">
    <property type="reaction ID" value="UER00010"/>
</dbReference>
<comment type="subunit">
    <text evidence="2 10">Heterodimer of HisH and HisF.</text>
</comment>
<dbReference type="InterPro" id="IPR017926">
    <property type="entry name" value="GATASE"/>
</dbReference>
<dbReference type="NCBIfam" id="TIGR01855">
    <property type="entry name" value="IMP_synth_hisH"/>
    <property type="match status" value="1"/>
</dbReference>